<organism evidence="1 2">
    <name type="scientific">Penicillium salamii</name>
    <dbReference type="NCBI Taxonomy" id="1612424"/>
    <lineage>
        <taxon>Eukaryota</taxon>
        <taxon>Fungi</taxon>
        <taxon>Dikarya</taxon>
        <taxon>Ascomycota</taxon>
        <taxon>Pezizomycotina</taxon>
        <taxon>Eurotiomycetes</taxon>
        <taxon>Eurotiomycetidae</taxon>
        <taxon>Eurotiales</taxon>
        <taxon>Aspergillaceae</taxon>
        <taxon>Penicillium</taxon>
    </lineage>
</organism>
<gene>
    <name evidence="1" type="ORF">PSALAMII_LOCUS10129</name>
</gene>
<sequence>MMRFSHGPEYGIGTEDISYTEVQVHSLQPGTQVSLISSIDADICSTNPNLILRVQQIISVDRHKRYLLYRCPPTRRSIKRSMIPPHNITICEHQDDSDIDDWFNQVVKAHRAGEKKPSVSFGCGHCDTEALVEILEFEHQLALVMTKWIGLGAGLTPEDPQWRKHCDWKSSTMRCTKGEYAGDSAKASARACFERASTESLRSRNIAFLKDQHFKKCMTQNTFLSFGHYAPDTWSLRNKYPRVIRSVGRIPDSSSFCTYCLDK</sequence>
<name>A0A9W4JU86_9EURO</name>
<dbReference type="EMBL" id="CAJVPA010000239">
    <property type="protein sequence ID" value="CAG8420204.1"/>
    <property type="molecule type" value="Genomic_DNA"/>
</dbReference>
<dbReference type="Proteomes" id="UP001152646">
    <property type="component" value="Unassembled WGS sequence"/>
</dbReference>
<comment type="caution">
    <text evidence="1">The sequence shown here is derived from an EMBL/GenBank/DDBJ whole genome shotgun (WGS) entry which is preliminary data.</text>
</comment>
<dbReference type="OrthoDB" id="3766406at2759"/>
<evidence type="ECO:0000313" key="1">
    <source>
        <dbReference type="EMBL" id="CAG8420204.1"/>
    </source>
</evidence>
<accession>A0A9W4JU86</accession>
<proteinExistence type="predicted"/>
<dbReference type="AlphaFoldDB" id="A0A9W4JU86"/>
<protein>
    <submittedName>
        <fullName evidence="1">Uncharacterized protein</fullName>
    </submittedName>
</protein>
<reference evidence="1" key="1">
    <citation type="submission" date="2021-07" db="EMBL/GenBank/DDBJ databases">
        <authorList>
            <person name="Branca A.L. A."/>
        </authorList>
    </citation>
    <scope>NUCLEOTIDE SEQUENCE</scope>
</reference>
<evidence type="ECO:0000313" key="2">
    <source>
        <dbReference type="Proteomes" id="UP001152646"/>
    </source>
</evidence>